<reference evidence="2 3" key="2">
    <citation type="journal article" date="2014" name="Emerg. Microbes Infect.">
        <title>Potential impact on kidney infection: a whole-genome analysis of Leptospira santarosai serovar Shermani.</title>
        <authorList>
            <person name="Chou L.F."/>
            <person name="Chen T.W."/>
            <person name="Ko Y.C."/>
            <person name="Pan M.J."/>
            <person name="Tian Y.C."/>
            <person name="Chiu C.H."/>
            <person name="Tang P."/>
            <person name="Hung C.C."/>
            <person name="Yang C.W."/>
        </authorList>
    </citation>
    <scope>NUCLEOTIDE SEQUENCE</scope>
    <source>
        <strain evidence="2 3">LT 821</strain>
    </source>
</reference>
<evidence type="ECO:0000313" key="2">
    <source>
        <dbReference type="EMBL" id="EKT88579.1"/>
    </source>
</evidence>
<dbReference type="Proteomes" id="UP000035800">
    <property type="component" value="Chromosome I"/>
</dbReference>
<evidence type="ECO:0000256" key="1">
    <source>
        <dbReference type="SAM" id="MobiDB-lite"/>
    </source>
</evidence>
<organism evidence="2 3">
    <name type="scientific">Leptospira santarosai serovar Shermani str. LT 821</name>
    <dbReference type="NCBI Taxonomy" id="758847"/>
    <lineage>
        <taxon>Bacteria</taxon>
        <taxon>Pseudomonadati</taxon>
        <taxon>Spirochaetota</taxon>
        <taxon>Spirochaetia</taxon>
        <taxon>Leptospirales</taxon>
        <taxon>Leptospiraceae</taxon>
        <taxon>Leptospira</taxon>
    </lineage>
</organism>
<sequence length="31" mass="3617">MQYGEIYRGSKKIPGSVDPDFFQRRQSGIKK</sequence>
<dbReference type="EMBL" id="CP006694">
    <property type="protein sequence ID" value="EKT88579.1"/>
    <property type="molecule type" value="Genomic_DNA"/>
</dbReference>
<evidence type="ECO:0000313" key="3">
    <source>
        <dbReference type="Proteomes" id="UP000035800"/>
    </source>
</evidence>
<dbReference type="STRING" id="758847.LSS_02117"/>
<dbReference type="AlphaFoldDB" id="K8Y5B9"/>
<gene>
    <name evidence="2" type="ORF">LSS_02117</name>
</gene>
<proteinExistence type="predicted"/>
<name>K8Y5B9_9LEPT</name>
<feature type="region of interest" description="Disordered" evidence="1">
    <location>
        <begin position="1"/>
        <end position="31"/>
    </location>
</feature>
<reference evidence="2 3" key="1">
    <citation type="journal article" date="2012" name="Gene">
        <title>Sequence of Leptospira santarosai serovar Shermani genome and prediction of virulence-associated genes.</title>
        <authorList>
            <person name="Chou L.F."/>
            <person name="Chen Y.T."/>
            <person name="Lu C.W."/>
            <person name="Ko Y.C."/>
            <person name="Tang C.Y."/>
            <person name="Pan M.J."/>
            <person name="Tian Y.C."/>
            <person name="Chiu C.H."/>
            <person name="Hung C.C."/>
            <person name="Yang C.W."/>
        </authorList>
    </citation>
    <scope>NUCLEOTIDE SEQUENCE [LARGE SCALE GENOMIC DNA]</scope>
    <source>
        <strain evidence="2">LT 821</strain>
    </source>
</reference>
<protein>
    <submittedName>
        <fullName evidence="2">Uncharacterized protein</fullName>
    </submittedName>
</protein>
<accession>K8Y5B9</accession>
<dbReference type="PATRIC" id="fig|758847.3.peg.438"/>
<dbReference type="KEGG" id="lst:LSS_02117"/>